<proteinExistence type="predicted"/>
<evidence type="ECO:0000256" key="1">
    <source>
        <dbReference type="SAM" id="Phobius"/>
    </source>
</evidence>
<feature type="transmembrane region" description="Helical" evidence="1">
    <location>
        <begin position="20"/>
        <end position="42"/>
    </location>
</feature>
<evidence type="ECO:0000313" key="3">
    <source>
        <dbReference type="Proteomes" id="UP000186309"/>
    </source>
</evidence>
<gene>
    <name evidence="2" type="ORF">BSF38_01251</name>
</gene>
<keyword evidence="1" id="KW-1133">Transmembrane helix</keyword>
<dbReference type="EMBL" id="CP019082">
    <property type="protein sequence ID" value="APW59795.1"/>
    <property type="molecule type" value="Genomic_DNA"/>
</dbReference>
<dbReference type="KEGG" id="pbor:BSF38_01251"/>
<reference evidence="3" key="1">
    <citation type="submission" date="2016-12" db="EMBL/GenBank/DDBJ databases">
        <title>Comparative genomics of four Isosphaeraceae planctomycetes: a common pool of plasmids and glycoside hydrolase genes.</title>
        <authorList>
            <person name="Ivanova A."/>
        </authorList>
    </citation>
    <scope>NUCLEOTIDE SEQUENCE [LARGE SCALE GENOMIC DNA]</scope>
    <source>
        <strain evidence="3">PX4</strain>
    </source>
</reference>
<evidence type="ECO:0000313" key="2">
    <source>
        <dbReference type="EMBL" id="APW59795.1"/>
    </source>
</evidence>
<sequence length="196" mass="21039">MQNHAIDIVTRRLDDLEGKVRFRATASLVCLVILVVVTLAVLQRVQAQGWAPKTIRSERFELVDSNGRTKLDITSAADGTPRPVLLGKDGKARISLMLDGCDSPIIQLSDAAGRHQLSLDVREGIGPAIALRDTERDSGVMLTSDRTGVAALGFIGEHARSQIELGINPDGSVAFKLYDKEGKVVFSAPQAAKDAP</sequence>
<organism evidence="2 3">
    <name type="scientific">Paludisphaera borealis</name>
    <dbReference type="NCBI Taxonomy" id="1387353"/>
    <lineage>
        <taxon>Bacteria</taxon>
        <taxon>Pseudomonadati</taxon>
        <taxon>Planctomycetota</taxon>
        <taxon>Planctomycetia</taxon>
        <taxon>Isosphaerales</taxon>
        <taxon>Isosphaeraceae</taxon>
        <taxon>Paludisphaera</taxon>
    </lineage>
</organism>
<dbReference type="AlphaFoldDB" id="A0A1U7CLI6"/>
<keyword evidence="3" id="KW-1185">Reference proteome</keyword>
<dbReference type="Proteomes" id="UP000186309">
    <property type="component" value="Chromosome"/>
</dbReference>
<accession>A0A1U7CLI6</accession>
<keyword evidence="1" id="KW-0812">Transmembrane</keyword>
<dbReference type="RefSeq" id="WP_168189319.1">
    <property type="nucleotide sequence ID" value="NZ_CP019082.1"/>
</dbReference>
<keyword evidence="1" id="KW-0472">Membrane</keyword>
<protein>
    <submittedName>
        <fullName evidence="2">Uncharacterized protein</fullName>
    </submittedName>
</protein>
<name>A0A1U7CLI6_9BACT</name>
<dbReference type="STRING" id="1387353.BSF38_01251"/>